<evidence type="ECO:0000313" key="2">
    <source>
        <dbReference type="EMBL" id="MBB6474293.1"/>
    </source>
</evidence>
<dbReference type="SUPFAM" id="SSF50370">
    <property type="entry name" value="Ricin B-like lectins"/>
    <property type="match status" value="1"/>
</dbReference>
<dbReference type="Proteomes" id="UP000555564">
    <property type="component" value="Unassembled WGS sequence"/>
</dbReference>
<sequence length="164" mass="17332">MLGLIVPSAPASAATTGPYLLRVRHTGMCLEVAGASTSNGASIQQAPCTYAANQKWLMNAPCGSNCYVNWVNQNSGKCLDLTTRPNKINGSWTMQWDCDSGVSQRFQVLPTGATLGGLPLYHVRTTCCSVLYLNISGSSPSAGAPALVNLYPGDSAWNAQFTLQ</sequence>
<dbReference type="Pfam" id="PF14200">
    <property type="entry name" value="RicinB_lectin_2"/>
    <property type="match status" value="1"/>
</dbReference>
<dbReference type="Gene3D" id="2.80.10.50">
    <property type="match status" value="1"/>
</dbReference>
<name>A0A7X0IG27_9ACTN</name>
<dbReference type="EMBL" id="JACHIU010000001">
    <property type="protein sequence ID" value="MBB6474293.1"/>
    <property type="molecule type" value="Genomic_DNA"/>
</dbReference>
<reference evidence="2 3" key="1">
    <citation type="submission" date="2020-08" db="EMBL/GenBank/DDBJ databases">
        <title>Sequencing the genomes of 1000 actinobacteria strains.</title>
        <authorList>
            <person name="Klenk H.-P."/>
        </authorList>
    </citation>
    <scope>NUCLEOTIDE SEQUENCE [LARGE SCALE GENOMIC DNA]</scope>
    <source>
        <strain evidence="2 3">DSM 44936</strain>
    </source>
</reference>
<evidence type="ECO:0000313" key="3">
    <source>
        <dbReference type="Proteomes" id="UP000555564"/>
    </source>
</evidence>
<dbReference type="PROSITE" id="PS50231">
    <property type="entry name" value="RICIN_B_LECTIN"/>
    <property type="match status" value="1"/>
</dbReference>
<dbReference type="RefSeq" id="WP_184982684.1">
    <property type="nucleotide sequence ID" value="NZ_BAAALO010000011.1"/>
</dbReference>
<dbReference type="InterPro" id="IPR035992">
    <property type="entry name" value="Ricin_B-like_lectins"/>
</dbReference>
<dbReference type="AlphaFoldDB" id="A0A7X0IG27"/>
<protein>
    <recommendedName>
        <fullName evidence="1">Ricin B lectin domain-containing protein</fullName>
    </recommendedName>
</protein>
<keyword evidence="3" id="KW-1185">Reference proteome</keyword>
<comment type="caution">
    <text evidence="2">The sequence shown here is derived from an EMBL/GenBank/DDBJ whole genome shotgun (WGS) entry which is preliminary data.</text>
</comment>
<evidence type="ECO:0000259" key="1">
    <source>
        <dbReference type="SMART" id="SM00458"/>
    </source>
</evidence>
<dbReference type="SMART" id="SM00458">
    <property type="entry name" value="RICIN"/>
    <property type="match status" value="1"/>
</dbReference>
<feature type="domain" description="Ricin B lectin" evidence="1">
    <location>
        <begin position="17"/>
        <end position="164"/>
    </location>
</feature>
<gene>
    <name evidence="2" type="ORF">BJ992_003724</name>
</gene>
<accession>A0A7X0IG27</accession>
<dbReference type="CDD" id="cd00161">
    <property type="entry name" value="beta-trefoil_Ricin-like"/>
    <property type="match status" value="1"/>
</dbReference>
<organism evidence="2 3">
    <name type="scientific">Sphaerisporangium rubeum</name>
    <dbReference type="NCBI Taxonomy" id="321317"/>
    <lineage>
        <taxon>Bacteria</taxon>
        <taxon>Bacillati</taxon>
        <taxon>Actinomycetota</taxon>
        <taxon>Actinomycetes</taxon>
        <taxon>Streptosporangiales</taxon>
        <taxon>Streptosporangiaceae</taxon>
        <taxon>Sphaerisporangium</taxon>
    </lineage>
</organism>
<proteinExistence type="predicted"/>
<dbReference type="InterPro" id="IPR000772">
    <property type="entry name" value="Ricin_B_lectin"/>
</dbReference>